<dbReference type="InterPro" id="IPR032466">
    <property type="entry name" value="Metal_Hydrolase"/>
</dbReference>
<evidence type="ECO:0000313" key="12">
    <source>
        <dbReference type="Proteomes" id="UP000182011"/>
    </source>
</evidence>
<feature type="binding site" evidence="8">
    <location>
        <position position="199"/>
    </location>
    <ligand>
        <name>Zn(2+)</name>
        <dbReference type="ChEBI" id="CHEBI:29105"/>
    </ligand>
</feature>
<name>A0A0P1MGV3_9BACT</name>
<dbReference type="InterPro" id="IPR011059">
    <property type="entry name" value="Metal-dep_hydrolase_composite"/>
</dbReference>
<keyword evidence="4 5" id="KW-0119">Carbohydrate metabolism</keyword>
<evidence type="ECO:0000256" key="6">
    <source>
        <dbReference type="PIRSR" id="PIRSR038994-1"/>
    </source>
</evidence>
<dbReference type="AlphaFoldDB" id="A0A0P1MGV3"/>
<dbReference type="GO" id="GO:0008448">
    <property type="term" value="F:N-acetylglucosamine-6-phosphate deacetylase activity"/>
    <property type="evidence" value="ECO:0007669"/>
    <property type="project" value="InterPro"/>
</dbReference>
<accession>A0A0N7MQU5</accession>
<proteinExistence type="inferred from homology"/>
<evidence type="ECO:0000256" key="5">
    <source>
        <dbReference type="PIRNR" id="PIRNR038994"/>
    </source>
</evidence>
<reference evidence="10 13" key="2">
    <citation type="submission" date="2015-11" db="EMBL/GenBank/DDBJ databases">
        <authorList>
            <person name="Varghese N."/>
        </authorList>
    </citation>
    <scope>NUCLEOTIDE SEQUENCE [LARGE SCALE GENOMIC DNA]</scope>
    <source>
        <strain evidence="10 13">JGI-8</strain>
    </source>
</reference>
<sequence length="388" mass="43587">MKKIVLRNVNSITPFRIIENSGIIIEGKKIAEIGKLEDLSFEPDEEYEFFDFEGMYAVPGFIDLHVHGGLGYGFEDEDEDALFKISEFFFQHGTTGLLATLYPKPEKEFIRELRRLADFIEQNHSNIWGIHLEGPFLNPEERGAMNPDYLLKPSLDAWYTLRDAGRGFIKIMTIAPELPGAYEVMREAALDGVILSIGHSIADIDEIQTAIHNGAAHVTHMFNAMKPFHHRDPGVITGSLLFDELKIELIADGIHVHPMVMKLLYKIKGASGIILITDAMKMCGLPDGEYEFADQKVIVKDKKIFLEDGTLAGSMLTMERAVKVMVELVDVPITSAVRMASLNPARVLGKEHRKGILATGKDADIVVLDKDFNVHMTIYEGEIKYRRD</sequence>
<dbReference type="PANTHER" id="PTHR11113">
    <property type="entry name" value="N-ACETYLGLUCOSAMINE-6-PHOSPHATE DEACETYLASE"/>
    <property type="match status" value="1"/>
</dbReference>
<evidence type="ECO:0000313" key="13">
    <source>
        <dbReference type="Proteomes" id="UP000182200"/>
    </source>
</evidence>
<dbReference type="PANTHER" id="PTHR11113:SF14">
    <property type="entry name" value="N-ACETYLGLUCOSAMINE-6-PHOSPHATE DEACETYLASE"/>
    <property type="match status" value="1"/>
</dbReference>
<evidence type="ECO:0000313" key="10">
    <source>
        <dbReference type="EMBL" id="CUS82819.1"/>
    </source>
</evidence>
<dbReference type="EMBL" id="CZVI01000006">
    <property type="protein sequence ID" value="CUS82819.1"/>
    <property type="molecule type" value="Genomic_DNA"/>
</dbReference>
<evidence type="ECO:0000259" key="9">
    <source>
        <dbReference type="Pfam" id="PF01979"/>
    </source>
</evidence>
<feature type="binding site" evidence="8">
    <location>
        <position position="220"/>
    </location>
    <ligand>
        <name>Zn(2+)</name>
        <dbReference type="ChEBI" id="CHEBI:29105"/>
    </ligand>
</feature>
<evidence type="ECO:0000256" key="8">
    <source>
        <dbReference type="PIRSR" id="PIRSR038994-3"/>
    </source>
</evidence>
<dbReference type="CDD" id="cd00854">
    <property type="entry name" value="NagA"/>
    <property type="match status" value="1"/>
</dbReference>
<feature type="binding site" evidence="7">
    <location>
        <position position="231"/>
    </location>
    <ligand>
        <name>substrate</name>
    </ligand>
</feature>
<accession>A0A0P1NZW7</accession>
<gene>
    <name evidence="11" type="ORF">JGI4_01870</name>
    <name evidence="10" type="ORF">JGI8_00635</name>
</gene>
<dbReference type="GO" id="GO:0006046">
    <property type="term" value="P:N-acetylglucosamine catabolic process"/>
    <property type="evidence" value="ECO:0007669"/>
    <property type="project" value="TreeGrafter"/>
</dbReference>
<evidence type="ECO:0000256" key="2">
    <source>
        <dbReference type="ARBA" id="ARBA00022723"/>
    </source>
</evidence>
<feature type="binding site" evidence="7">
    <location>
        <begin position="223"/>
        <end position="224"/>
    </location>
    <ligand>
        <name>substrate</name>
    </ligand>
</feature>
<dbReference type="InterPro" id="IPR006680">
    <property type="entry name" value="Amidohydro-rel"/>
</dbReference>
<evidence type="ECO:0000313" key="11">
    <source>
        <dbReference type="EMBL" id="CUU07700.1"/>
    </source>
</evidence>
<dbReference type="FunFam" id="3.20.20.140:FF:000004">
    <property type="entry name" value="N-acetylglucosamine-6-phosphate deacetylase"/>
    <property type="match status" value="1"/>
</dbReference>
<dbReference type="STRING" id="1633631.GCA_001442925_01865"/>
<accession>A0A0P1N0I4</accession>
<accession>A0A0P1MGV3</accession>
<reference evidence="11 12" key="1">
    <citation type="submission" date="2015-11" db="EMBL/GenBank/DDBJ databases">
        <authorList>
            <person name="Zhang Y."/>
            <person name="Guo Z."/>
        </authorList>
    </citation>
    <scope>NUCLEOTIDE SEQUENCE [LARGE SCALE GENOMIC DNA]</scope>
    <source>
        <strain evidence="11">JGI-4</strain>
    </source>
</reference>
<accession>A0A0P1MGB9</accession>
<accession>A0A0P1M0T9</accession>
<accession>A0A0P1LVL4</accession>
<dbReference type="NCBIfam" id="TIGR00221">
    <property type="entry name" value="nagA"/>
    <property type="match status" value="1"/>
</dbReference>
<feature type="binding site" evidence="7">
    <location>
        <position position="255"/>
    </location>
    <ligand>
        <name>substrate</name>
    </ligand>
</feature>
<dbReference type="Pfam" id="PF01979">
    <property type="entry name" value="Amidohydro_1"/>
    <property type="match status" value="1"/>
</dbReference>
<dbReference type="SUPFAM" id="SSF51338">
    <property type="entry name" value="Composite domain of metallo-dependent hydrolases"/>
    <property type="match status" value="1"/>
</dbReference>
<dbReference type="Gene3D" id="3.20.20.140">
    <property type="entry name" value="Metal-dependent hydrolases"/>
    <property type="match status" value="1"/>
</dbReference>
<feature type="active site" description="Proton donor/acceptor" evidence="6">
    <location>
        <position position="278"/>
    </location>
</feature>
<dbReference type="Gene3D" id="2.30.40.10">
    <property type="entry name" value="Urease, subunit C, domain 1"/>
    <property type="match status" value="1"/>
</dbReference>
<dbReference type="InterPro" id="IPR003764">
    <property type="entry name" value="GlcNAc_6-P_deAcase"/>
</dbReference>
<feature type="domain" description="Amidohydrolase-related" evidence="9">
    <location>
        <begin position="57"/>
        <end position="383"/>
    </location>
</feature>
<keyword evidence="2 8" id="KW-0479">Metal-binding</keyword>
<dbReference type="GO" id="GO:0046872">
    <property type="term" value="F:metal ion binding"/>
    <property type="evidence" value="ECO:0007669"/>
    <property type="project" value="UniProtKB-KW"/>
</dbReference>
<comment type="cofactor">
    <cofactor evidence="8">
        <name>a divalent metal cation</name>
        <dbReference type="ChEBI" id="CHEBI:60240"/>
    </cofactor>
    <text evidence="8">Binds 1 divalent metal cation per subunit.</text>
</comment>
<dbReference type="Proteomes" id="UP000182200">
    <property type="component" value="Unassembled WGS sequence"/>
</dbReference>
<feature type="binding site" evidence="7">
    <location>
        <position position="144"/>
    </location>
    <ligand>
        <name>substrate</name>
    </ligand>
</feature>
<protein>
    <submittedName>
        <fullName evidence="11">N-acetylglucosamine-6-phosphate deacetylase</fullName>
    </submittedName>
</protein>
<feature type="binding site" evidence="8">
    <location>
        <position position="133"/>
    </location>
    <ligand>
        <name>Zn(2+)</name>
        <dbReference type="ChEBI" id="CHEBI:29105"/>
    </ligand>
</feature>
<feature type="binding site" evidence="7">
    <location>
        <begin position="311"/>
        <end position="313"/>
    </location>
    <ligand>
        <name>substrate</name>
    </ligand>
</feature>
<keyword evidence="13" id="KW-1185">Reference proteome</keyword>
<evidence type="ECO:0000256" key="1">
    <source>
        <dbReference type="ARBA" id="ARBA00010716"/>
    </source>
</evidence>
<keyword evidence="3 5" id="KW-0378">Hydrolase</keyword>
<organism evidence="11 12">
    <name type="scientific">Candidatus Kryptonium thompsonii</name>
    <dbReference type="NCBI Taxonomy" id="1633631"/>
    <lineage>
        <taxon>Bacteria</taxon>
        <taxon>Pseudomonadati</taxon>
        <taxon>Candidatus Kryptoniota</taxon>
        <taxon>Candidatus Kryptonium</taxon>
    </lineage>
</organism>
<evidence type="ECO:0000256" key="3">
    <source>
        <dbReference type="ARBA" id="ARBA00022801"/>
    </source>
</evidence>
<dbReference type="EMBL" id="FAOP01000007">
    <property type="protein sequence ID" value="CUU07700.1"/>
    <property type="molecule type" value="Genomic_DNA"/>
</dbReference>
<dbReference type="Proteomes" id="UP000182011">
    <property type="component" value="Unassembled WGS sequence"/>
</dbReference>
<dbReference type="SUPFAM" id="SSF51556">
    <property type="entry name" value="Metallo-dependent hydrolases"/>
    <property type="match status" value="1"/>
</dbReference>
<evidence type="ECO:0000256" key="4">
    <source>
        <dbReference type="ARBA" id="ARBA00023277"/>
    </source>
</evidence>
<evidence type="ECO:0000256" key="7">
    <source>
        <dbReference type="PIRSR" id="PIRSR038994-2"/>
    </source>
</evidence>
<accession>A0A0N7MSX9</accession>
<dbReference type="RefSeq" id="WP_047134494.1">
    <property type="nucleotide sequence ID" value="NZ_CZVI01000006.1"/>
</dbReference>
<accession>A0A0P1LAS3</accession>
<comment type="similarity">
    <text evidence="1 5">Belongs to the metallo-dependent hydrolases superfamily. NagA family.</text>
</comment>
<dbReference type="PIRSF" id="PIRSF038994">
    <property type="entry name" value="NagA"/>
    <property type="match status" value="1"/>
</dbReference>
<accession>A0A0S4N941</accession>